<accession>A0A9Q0ML69</accession>
<dbReference type="PROSITE" id="PS50062">
    <property type="entry name" value="BCL2_FAMILY"/>
    <property type="match status" value="1"/>
</dbReference>
<dbReference type="InterPro" id="IPR026298">
    <property type="entry name" value="Bcl-2_fam"/>
</dbReference>
<dbReference type="PANTHER" id="PTHR11256">
    <property type="entry name" value="BCL-2 RELATED"/>
    <property type="match status" value="1"/>
</dbReference>
<dbReference type="SUPFAM" id="SSF56854">
    <property type="entry name" value="Bcl-2 inhibitors of programmed cell death"/>
    <property type="match status" value="1"/>
</dbReference>
<comment type="subcellular location">
    <subcellularLocation>
        <location evidence="1">Membrane</location>
        <topology evidence="1">Single-pass membrane protein</topology>
    </subcellularLocation>
</comment>
<dbReference type="GO" id="GO:0001836">
    <property type="term" value="P:release of cytochrome c from mitochondria"/>
    <property type="evidence" value="ECO:0007669"/>
    <property type="project" value="TreeGrafter"/>
</dbReference>
<comment type="similarity">
    <text evidence="2">Belongs to the Bcl-2 family.</text>
</comment>
<keyword evidence="4" id="KW-0053">Apoptosis</keyword>
<feature type="non-terminal residue" evidence="9">
    <location>
        <position position="1"/>
    </location>
</feature>
<dbReference type="SMART" id="SM00337">
    <property type="entry name" value="BCL"/>
    <property type="match status" value="1"/>
</dbReference>
<dbReference type="InterPro" id="IPR002475">
    <property type="entry name" value="Bcl2-like"/>
</dbReference>
<dbReference type="GO" id="GO:0008630">
    <property type="term" value="P:intrinsic apoptotic signaling pathway in response to DNA damage"/>
    <property type="evidence" value="ECO:0007669"/>
    <property type="project" value="TreeGrafter"/>
</dbReference>
<evidence type="ECO:0000256" key="2">
    <source>
        <dbReference type="ARBA" id="ARBA00009458"/>
    </source>
</evidence>
<dbReference type="Gene3D" id="1.10.437.10">
    <property type="entry name" value="Blc2-like"/>
    <property type="match status" value="1"/>
</dbReference>
<feature type="domain" description="Bcl-2 Bcl-2 homology region 1-3" evidence="8">
    <location>
        <begin position="112"/>
        <end position="217"/>
    </location>
</feature>
<organism evidence="9 10">
    <name type="scientific">Pseudolycoriella hygida</name>
    <dbReference type="NCBI Taxonomy" id="35572"/>
    <lineage>
        <taxon>Eukaryota</taxon>
        <taxon>Metazoa</taxon>
        <taxon>Ecdysozoa</taxon>
        <taxon>Arthropoda</taxon>
        <taxon>Hexapoda</taxon>
        <taxon>Insecta</taxon>
        <taxon>Pterygota</taxon>
        <taxon>Neoptera</taxon>
        <taxon>Endopterygota</taxon>
        <taxon>Diptera</taxon>
        <taxon>Nematocera</taxon>
        <taxon>Sciaroidea</taxon>
        <taxon>Sciaridae</taxon>
        <taxon>Pseudolycoriella</taxon>
    </lineage>
</organism>
<keyword evidence="10" id="KW-1185">Reference proteome</keyword>
<dbReference type="CDD" id="cd06845">
    <property type="entry name" value="Bcl-2_like"/>
    <property type="match status" value="1"/>
</dbReference>
<protein>
    <submittedName>
        <fullName evidence="9">Bcl-2-related ovarian killer protein like A</fullName>
    </submittedName>
</protein>
<evidence type="ECO:0000259" key="8">
    <source>
        <dbReference type="SMART" id="SM00337"/>
    </source>
</evidence>
<sequence length="260" mass="28714">VKEISNSMIQTNLQSNVCPENTFKSAKERLLAPHAKRKFSYPVSLQASTFLSDAGSLSARRRLSNGKCLCGQYIRSRLKRSGIFNKKLGLQRLRSIIGTPAAHVVREVFPALNYIGEELERMHPKLYTSVTRQISRKAGGELSSAESASVLLSSVARDLFRNDITWGKVVSLFAITGGLAVDCVRQGHAEYLTQLVEGIAAVIEDELVAWINENGGWIGLTIHVRPESSAFSVSEWSAIFVGCFTGFFIGFQIVPKIFFK</sequence>
<dbReference type="FunFam" id="1.10.437.10:FF:000009">
    <property type="entry name" value="Uncharacterized protein, isoform A"/>
    <property type="match status" value="1"/>
</dbReference>
<keyword evidence="6 7" id="KW-0472">Membrane</keyword>
<dbReference type="PANTHER" id="PTHR11256:SF48">
    <property type="entry name" value="BCL-2-RELATED OVARIAN KILLER PROTEIN"/>
    <property type="match status" value="1"/>
</dbReference>
<evidence type="ECO:0000256" key="4">
    <source>
        <dbReference type="ARBA" id="ARBA00022703"/>
    </source>
</evidence>
<keyword evidence="3 7" id="KW-0812">Transmembrane</keyword>
<evidence type="ECO:0000256" key="7">
    <source>
        <dbReference type="SAM" id="Phobius"/>
    </source>
</evidence>
<comment type="caution">
    <text evidence="9">The sequence shown here is derived from an EMBL/GenBank/DDBJ whole genome shotgun (WGS) entry which is preliminary data.</text>
</comment>
<dbReference type="GO" id="GO:0005741">
    <property type="term" value="C:mitochondrial outer membrane"/>
    <property type="evidence" value="ECO:0007669"/>
    <property type="project" value="TreeGrafter"/>
</dbReference>
<evidence type="ECO:0000256" key="3">
    <source>
        <dbReference type="ARBA" id="ARBA00022692"/>
    </source>
</evidence>
<feature type="transmembrane region" description="Helical" evidence="7">
    <location>
        <begin position="236"/>
        <end position="259"/>
    </location>
</feature>
<proteinExistence type="inferred from homology"/>
<dbReference type="EMBL" id="WJQU01002034">
    <property type="protein sequence ID" value="KAJ6633418.1"/>
    <property type="molecule type" value="Genomic_DNA"/>
</dbReference>
<dbReference type="PRINTS" id="PR01862">
    <property type="entry name" value="BCL2FAMILY"/>
</dbReference>
<reference evidence="9" key="1">
    <citation type="submission" date="2022-07" db="EMBL/GenBank/DDBJ databases">
        <authorList>
            <person name="Trinca V."/>
            <person name="Uliana J.V.C."/>
            <person name="Torres T.T."/>
            <person name="Ward R.J."/>
            <person name="Monesi N."/>
        </authorList>
    </citation>
    <scope>NUCLEOTIDE SEQUENCE</scope>
    <source>
        <strain evidence="9">HSMRA1968</strain>
        <tissue evidence="9">Whole embryos</tissue>
    </source>
</reference>
<evidence type="ECO:0000256" key="5">
    <source>
        <dbReference type="ARBA" id="ARBA00022989"/>
    </source>
</evidence>
<gene>
    <name evidence="9" type="primary">boka</name>
    <name evidence="9" type="ORF">Bhyg_16334</name>
</gene>
<keyword evidence="5 7" id="KW-1133">Transmembrane helix</keyword>
<dbReference type="InterPro" id="IPR036834">
    <property type="entry name" value="Bcl-2-like_sf"/>
</dbReference>
<dbReference type="AlphaFoldDB" id="A0A9Q0ML69"/>
<dbReference type="GO" id="GO:0042981">
    <property type="term" value="P:regulation of apoptotic process"/>
    <property type="evidence" value="ECO:0007669"/>
    <property type="project" value="InterPro"/>
</dbReference>
<dbReference type="Proteomes" id="UP001151699">
    <property type="component" value="Unassembled WGS sequence"/>
</dbReference>
<dbReference type="InterPro" id="IPR046371">
    <property type="entry name" value="Bcl-2_BH1-3"/>
</dbReference>
<dbReference type="Pfam" id="PF00452">
    <property type="entry name" value="Bcl-2"/>
    <property type="match status" value="1"/>
</dbReference>
<evidence type="ECO:0000313" key="9">
    <source>
        <dbReference type="EMBL" id="KAJ6633418.1"/>
    </source>
</evidence>
<dbReference type="OrthoDB" id="6021377at2759"/>
<evidence type="ECO:0000256" key="1">
    <source>
        <dbReference type="ARBA" id="ARBA00004167"/>
    </source>
</evidence>
<dbReference type="GO" id="GO:0097192">
    <property type="term" value="P:extrinsic apoptotic signaling pathway in absence of ligand"/>
    <property type="evidence" value="ECO:0007669"/>
    <property type="project" value="TreeGrafter"/>
</dbReference>
<name>A0A9Q0ML69_9DIPT</name>
<dbReference type="GO" id="GO:0051400">
    <property type="term" value="F:BH domain binding"/>
    <property type="evidence" value="ECO:0007669"/>
    <property type="project" value="TreeGrafter"/>
</dbReference>
<evidence type="ECO:0000256" key="6">
    <source>
        <dbReference type="ARBA" id="ARBA00023136"/>
    </source>
</evidence>
<evidence type="ECO:0000313" key="10">
    <source>
        <dbReference type="Proteomes" id="UP001151699"/>
    </source>
</evidence>